<feature type="transmembrane region" description="Helical" evidence="4">
    <location>
        <begin position="132"/>
        <end position="153"/>
    </location>
</feature>
<evidence type="ECO:0000256" key="4">
    <source>
        <dbReference type="SAM" id="Phobius"/>
    </source>
</evidence>
<feature type="transmembrane region" description="Helical" evidence="4">
    <location>
        <begin position="471"/>
        <end position="487"/>
    </location>
</feature>
<protein>
    <submittedName>
        <fullName evidence="6">Signal transduction histidine kinase</fullName>
    </submittedName>
</protein>
<keyword evidence="1" id="KW-0808">Transferase</keyword>
<keyword evidence="3" id="KW-0902">Two-component regulatory system</keyword>
<evidence type="ECO:0000313" key="6">
    <source>
        <dbReference type="EMBL" id="TDV53630.1"/>
    </source>
</evidence>
<reference evidence="6 7" key="1">
    <citation type="submission" date="2019-03" db="EMBL/GenBank/DDBJ databases">
        <title>Genomic Encyclopedia of Archaeal and Bacterial Type Strains, Phase II (KMG-II): from individual species to whole genera.</title>
        <authorList>
            <person name="Goeker M."/>
        </authorList>
    </citation>
    <scope>NUCLEOTIDE SEQUENCE [LARGE SCALE GENOMIC DNA]</scope>
    <source>
        <strain evidence="6 7">DSM 45499</strain>
    </source>
</reference>
<keyword evidence="4" id="KW-0812">Transmembrane</keyword>
<dbReference type="PANTHER" id="PTHR24421">
    <property type="entry name" value="NITRATE/NITRITE SENSOR PROTEIN NARX-RELATED"/>
    <property type="match status" value="1"/>
</dbReference>
<dbReference type="InterPro" id="IPR011712">
    <property type="entry name" value="Sig_transdc_His_kin_sub3_dim/P"/>
</dbReference>
<feature type="transmembrane region" description="Helical" evidence="4">
    <location>
        <begin position="411"/>
        <end position="429"/>
    </location>
</feature>
<evidence type="ECO:0000313" key="7">
    <source>
        <dbReference type="Proteomes" id="UP000294927"/>
    </source>
</evidence>
<keyword evidence="4" id="KW-1133">Transmembrane helix</keyword>
<dbReference type="CDD" id="cd16917">
    <property type="entry name" value="HATPase_UhpB-NarQ-NarX-like"/>
    <property type="match status" value="1"/>
</dbReference>
<evidence type="ECO:0000256" key="1">
    <source>
        <dbReference type="ARBA" id="ARBA00022679"/>
    </source>
</evidence>
<name>A0A4R7VUI4_9PSEU</name>
<dbReference type="InterPro" id="IPR050482">
    <property type="entry name" value="Sensor_HK_TwoCompSys"/>
</dbReference>
<dbReference type="Pfam" id="PF07730">
    <property type="entry name" value="HisKA_3"/>
    <property type="match status" value="2"/>
</dbReference>
<evidence type="ECO:0000256" key="2">
    <source>
        <dbReference type="ARBA" id="ARBA00022777"/>
    </source>
</evidence>
<feature type="transmembrane region" description="Helical" evidence="4">
    <location>
        <begin position="159"/>
        <end position="177"/>
    </location>
</feature>
<accession>A0A4R7VUI4</accession>
<comment type="caution">
    <text evidence="6">The sequence shown here is derived from an EMBL/GenBank/DDBJ whole genome shotgun (WGS) entry which is preliminary data.</text>
</comment>
<keyword evidence="4" id="KW-0472">Membrane</keyword>
<feature type="transmembrane region" description="Helical" evidence="4">
    <location>
        <begin position="92"/>
        <end position="111"/>
    </location>
</feature>
<dbReference type="GO" id="GO:0000155">
    <property type="term" value="F:phosphorelay sensor kinase activity"/>
    <property type="evidence" value="ECO:0007669"/>
    <property type="project" value="InterPro"/>
</dbReference>
<dbReference type="EMBL" id="SOCP01000004">
    <property type="protein sequence ID" value="TDV53630.1"/>
    <property type="molecule type" value="Genomic_DNA"/>
</dbReference>
<keyword evidence="7" id="KW-1185">Reference proteome</keyword>
<dbReference type="InterPro" id="IPR036890">
    <property type="entry name" value="HATPase_C_sf"/>
</dbReference>
<evidence type="ECO:0000259" key="5">
    <source>
        <dbReference type="Pfam" id="PF07730"/>
    </source>
</evidence>
<gene>
    <name evidence="6" type="ORF">CLV71_10498</name>
</gene>
<dbReference type="GO" id="GO:0046983">
    <property type="term" value="F:protein dimerization activity"/>
    <property type="evidence" value="ECO:0007669"/>
    <property type="project" value="InterPro"/>
</dbReference>
<dbReference type="PANTHER" id="PTHR24421:SF63">
    <property type="entry name" value="SENSOR HISTIDINE KINASE DESK"/>
    <property type="match status" value="1"/>
</dbReference>
<feature type="domain" description="Signal transduction histidine kinase subgroup 3 dimerisation and phosphoacceptor" evidence="5">
    <location>
        <begin position="581"/>
        <end position="645"/>
    </location>
</feature>
<proteinExistence type="predicted"/>
<sequence length="771" mass="83965">MTSSAVENLDRTTVPGPVDDAEDHGALIALTLARAIVATVFCGFGSIALLWVLEERMSVGEILLAVTCLGALLALQYFYFGRPSVNLASPQAYGMFVLQALLAYLPVIVFGQAWVSQPSFLAGSALLVMRSYVAWPVFTAITISTGVAQYYVSSSSLDVVYILVNTGTAGLFVYGLTRLARLVTALHEARDELAKTEVAHERLRFARDLHDLLGLSLSAIAPKGELALRLVRRNPGRAERELSEILEISRRALADVRSIARLYREISLNDETQTIQQMLAASDVELQVEVELRELPSHMRTSLSALLREGVAYVLRHRDVEHCEIVLRQEDGFVTVEIVNDEPGEVPDDANDFENLQTMVSRMAGRLSVEVDAGGRLRLHVRLPVTARSPEGTHAAADQPRRSMPEVATKLAGGLVVAVLCGLFLQAVMRLMFVDQDVRHVAIGSAYLLASLVLQLAYFSRPGVRLHSPTGYLLLGLQALLVGLPWLQFNESWTGLPGFLAGSALLVLRPALGWTVFAVVTGAVAWTQIGSGTLLPSALGQIFVQVDLALVTYGLTWMARTVRQLRAARQELAEVALAETRLRFARDLHDLLGLSLSAITLKSELAYRLILLDPKRAGVELAEVLEISRHALADVRSVASGYHEMSLEEECRTAESLLTTAGLAVRMDVAYEELPPEVSTVLATVLREGVTNVLRHSKGECCEISIRTQDDGVRLNVVNDGATLPSERDKDGWGSGIRNMSDRVAALGGLLTALYEGDSRFGLCARIPIAH</sequence>
<dbReference type="AlphaFoldDB" id="A0A4R7VUI4"/>
<feature type="transmembrane region" description="Helical" evidence="4">
    <location>
        <begin position="26"/>
        <end position="53"/>
    </location>
</feature>
<dbReference type="Gene3D" id="1.20.5.1930">
    <property type="match status" value="2"/>
</dbReference>
<dbReference type="Gene3D" id="3.30.565.10">
    <property type="entry name" value="Histidine kinase-like ATPase, C-terminal domain"/>
    <property type="match status" value="2"/>
</dbReference>
<organism evidence="6 7">
    <name type="scientific">Actinophytocola oryzae</name>
    <dbReference type="NCBI Taxonomy" id="502181"/>
    <lineage>
        <taxon>Bacteria</taxon>
        <taxon>Bacillati</taxon>
        <taxon>Actinomycetota</taxon>
        <taxon>Actinomycetes</taxon>
        <taxon>Pseudonocardiales</taxon>
        <taxon>Pseudonocardiaceae</taxon>
    </lineage>
</organism>
<dbReference type="GO" id="GO:0016020">
    <property type="term" value="C:membrane"/>
    <property type="evidence" value="ECO:0007669"/>
    <property type="project" value="InterPro"/>
</dbReference>
<dbReference type="Proteomes" id="UP000294927">
    <property type="component" value="Unassembled WGS sequence"/>
</dbReference>
<feature type="transmembrane region" description="Helical" evidence="4">
    <location>
        <begin position="499"/>
        <end position="526"/>
    </location>
</feature>
<evidence type="ECO:0000256" key="3">
    <source>
        <dbReference type="ARBA" id="ARBA00023012"/>
    </source>
</evidence>
<dbReference type="SUPFAM" id="SSF55874">
    <property type="entry name" value="ATPase domain of HSP90 chaperone/DNA topoisomerase II/histidine kinase"/>
    <property type="match status" value="1"/>
</dbReference>
<feature type="domain" description="Signal transduction histidine kinase subgroup 3 dimerisation and phosphoacceptor" evidence="5">
    <location>
        <begin position="201"/>
        <end position="265"/>
    </location>
</feature>
<feature type="transmembrane region" description="Helical" evidence="4">
    <location>
        <begin position="62"/>
        <end position="80"/>
    </location>
</feature>
<keyword evidence="2 6" id="KW-0418">Kinase</keyword>
<feature type="transmembrane region" description="Helical" evidence="4">
    <location>
        <begin position="441"/>
        <end position="459"/>
    </location>
</feature>
<feature type="transmembrane region" description="Helical" evidence="4">
    <location>
        <begin position="538"/>
        <end position="559"/>
    </location>
</feature>